<dbReference type="RefSeq" id="WP_121217144.1">
    <property type="nucleotide sequence ID" value="NZ_RBIG01000001.1"/>
</dbReference>
<comment type="subcellular location">
    <subcellularLocation>
        <location evidence="2">Cell membrane</location>
        <topology evidence="2">Multi-pass membrane protein</topology>
    </subcellularLocation>
</comment>
<keyword evidence="6" id="KW-0349">Heme</keyword>
<dbReference type="GO" id="GO:0009061">
    <property type="term" value="P:anaerobic respiration"/>
    <property type="evidence" value="ECO:0007669"/>
    <property type="project" value="TreeGrafter"/>
</dbReference>
<evidence type="ECO:0000256" key="5">
    <source>
        <dbReference type="ARBA" id="ARBA00022475"/>
    </source>
</evidence>
<dbReference type="SUPFAM" id="SSF81342">
    <property type="entry name" value="Transmembrane di-heme cytochromes"/>
    <property type="match status" value="1"/>
</dbReference>
<feature type="transmembrane region" description="Helical" evidence="14">
    <location>
        <begin position="92"/>
        <end position="114"/>
    </location>
</feature>
<dbReference type="GO" id="GO:0005886">
    <property type="term" value="C:plasma membrane"/>
    <property type="evidence" value="ECO:0007669"/>
    <property type="project" value="UniProtKB-SubCell"/>
</dbReference>
<feature type="region of interest" description="Disordered" evidence="13">
    <location>
        <begin position="346"/>
        <end position="365"/>
    </location>
</feature>
<keyword evidence="5" id="KW-1003">Cell membrane</keyword>
<dbReference type="OrthoDB" id="9790598at2"/>
<dbReference type="GO" id="GO:0009326">
    <property type="term" value="C:formate dehydrogenase complex"/>
    <property type="evidence" value="ECO:0007669"/>
    <property type="project" value="InterPro"/>
</dbReference>
<name>A0A420WNN6_9PROT</name>
<evidence type="ECO:0000313" key="17">
    <source>
        <dbReference type="Proteomes" id="UP000277424"/>
    </source>
</evidence>
<comment type="similarity">
    <text evidence="3">Belongs to the formate dehydrogenase gamma subunit family.</text>
</comment>
<accession>A0A420WNN6</accession>
<evidence type="ECO:0000256" key="4">
    <source>
        <dbReference type="ARBA" id="ARBA00022448"/>
    </source>
</evidence>
<evidence type="ECO:0000256" key="13">
    <source>
        <dbReference type="SAM" id="MobiDB-lite"/>
    </source>
</evidence>
<dbReference type="Proteomes" id="UP000277424">
    <property type="component" value="Unassembled WGS sequence"/>
</dbReference>
<dbReference type="AlphaFoldDB" id="A0A420WNN6"/>
<dbReference type="GO" id="GO:0036397">
    <property type="term" value="F:formate dehydrogenase (quinone) activity"/>
    <property type="evidence" value="ECO:0007669"/>
    <property type="project" value="TreeGrafter"/>
</dbReference>
<feature type="transmembrane region" description="Helical" evidence="14">
    <location>
        <begin position="178"/>
        <end position="199"/>
    </location>
</feature>
<keyword evidence="7 14" id="KW-0812">Transmembrane</keyword>
<feature type="domain" description="Cytochrome b561 bacterial/Ni-hydrogenase" evidence="15">
    <location>
        <begin position="127"/>
        <end position="326"/>
    </location>
</feature>
<dbReference type="Gene3D" id="1.20.950.20">
    <property type="entry name" value="Transmembrane di-heme cytochromes, Chain C"/>
    <property type="match status" value="1"/>
</dbReference>
<evidence type="ECO:0000256" key="7">
    <source>
        <dbReference type="ARBA" id="ARBA00022692"/>
    </source>
</evidence>
<evidence type="ECO:0000256" key="6">
    <source>
        <dbReference type="ARBA" id="ARBA00022617"/>
    </source>
</evidence>
<feature type="transmembrane region" description="Helical" evidence="14">
    <location>
        <begin position="236"/>
        <end position="257"/>
    </location>
</feature>
<dbReference type="GO" id="GO:0008863">
    <property type="term" value="F:formate dehydrogenase (NAD+) activity"/>
    <property type="evidence" value="ECO:0007669"/>
    <property type="project" value="InterPro"/>
</dbReference>
<evidence type="ECO:0000256" key="2">
    <source>
        <dbReference type="ARBA" id="ARBA00004651"/>
    </source>
</evidence>
<feature type="transmembrane region" description="Helical" evidence="14">
    <location>
        <begin position="134"/>
        <end position="158"/>
    </location>
</feature>
<keyword evidence="4" id="KW-0813">Transport</keyword>
<dbReference type="PANTHER" id="PTHR30074">
    <property type="entry name" value="FORMATE DEHYDROGENASE, NITRATE-INDUCIBLE, CYTOCHROME B556 FDN SUBUNIT"/>
    <property type="match status" value="1"/>
</dbReference>
<dbReference type="GO" id="GO:0022904">
    <property type="term" value="P:respiratory electron transport chain"/>
    <property type="evidence" value="ECO:0007669"/>
    <property type="project" value="InterPro"/>
</dbReference>
<dbReference type="PANTHER" id="PTHR30074:SF6">
    <property type="entry name" value="FORMATE DEHYDROGENASE GAMMA SUBUNIT"/>
    <property type="match status" value="1"/>
</dbReference>
<feature type="transmembrane region" description="Helical" evidence="14">
    <location>
        <begin position="293"/>
        <end position="312"/>
    </location>
</feature>
<evidence type="ECO:0000256" key="12">
    <source>
        <dbReference type="ARBA" id="ARBA00023136"/>
    </source>
</evidence>
<evidence type="ECO:0000256" key="9">
    <source>
        <dbReference type="ARBA" id="ARBA00022982"/>
    </source>
</evidence>
<reference evidence="16 17" key="1">
    <citation type="submission" date="2018-10" db="EMBL/GenBank/DDBJ databases">
        <title>Comparative analysis of microorganisms from saline springs in Andes Mountain Range, Colombia.</title>
        <authorList>
            <person name="Rubin E."/>
        </authorList>
    </citation>
    <scope>NUCLEOTIDE SEQUENCE [LARGE SCALE GENOMIC DNA]</scope>
    <source>
        <strain evidence="16 17">USBA 36</strain>
    </source>
</reference>
<evidence type="ECO:0000256" key="11">
    <source>
        <dbReference type="ARBA" id="ARBA00023004"/>
    </source>
</evidence>
<keyword evidence="8" id="KW-0479">Metal-binding</keyword>
<keyword evidence="9" id="KW-0249">Electron transport</keyword>
<keyword evidence="11" id="KW-0408">Iron</keyword>
<evidence type="ECO:0000256" key="1">
    <source>
        <dbReference type="ARBA" id="ARBA00001971"/>
    </source>
</evidence>
<gene>
    <name evidence="16" type="ORF">BCL74_0391</name>
</gene>
<dbReference type="InterPro" id="IPR051817">
    <property type="entry name" value="FDH_cytochrome_b556_subunit"/>
</dbReference>
<dbReference type="GO" id="GO:0009055">
    <property type="term" value="F:electron transfer activity"/>
    <property type="evidence" value="ECO:0007669"/>
    <property type="project" value="InterPro"/>
</dbReference>
<dbReference type="NCBIfam" id="TIGR01583">
    <property type="entry name" value="formate-DH-gamm"/>
    <property type="match status" value="1"/>
</dbReference>
<keyword evidence="10 14" id="KW-1133">Transmembrane helix</keyword>
<dbReference type="GO" id="GO:0046872">
    <property type="term" value="F:metal ion binding"/>
    <property type="evidence" value="ECO:0007669"/>
    <property type="project" value="UniProtKB-KW"/>
</dbReference>
<organism evidence="16 17">
    <name type="scientific">Oceanibaculum indicum</name>
    <dbReference type="NCBI Taxonomy" id="526216"/>
    <lineage>
        <taxon>Bacteria</taxon>
        <taxon>Pseudomonadati</taxon>
        <taxon>Pseudomonadota</taxon>
        <taxon>Alphaproteobacteria</taxon>
        <taxon>Rhodospirillales</taxon>
        <taxon>Oceanibaculaceae</taxon>
        <taxon>Oceanibaculum</taxon>
    </lineage>
</organism>
<proteinExistence type="inferred from homology"/>
<dbReference type="InterPro" id="IPR011577">
    <property type="entry name" value="Cyt_b561_bac/Ni-Hgenase"/>
</dbReference>
<dbReference type="InterPro" id="IPR016174">
    <property type="entry name" value="Di-haem_cyt_TM"/>
</dbReference>
<evidence type="ECO:0000256" key="3">
    <source>
        <dbReference type="ARBA" id="ARBA00010747"/>
    </source>
</evidence>
<evidence type="ECO:0000256" key="8">
    <source>
        <dbReference type="ARBA" id="ARBA00022723"/>
    </source>
</evidence>
<dbReference type="GO" id="GO:0015944">
    <property type="term" value="P:formate oxidation"/>
    <property type="evidence" value="ECO:0007669"/>
    <property type="project" value="TreeGrafter"/>
</dbReference>
<dbReference type="InterPro" id="IPR006471">
    <property type="entry name" value="Formate_DH_gsu"/>
</dbReference>
<evidence type="ECO:0000259" key="15">
    <source>
        <dbReference type="Pfam" id="PF01292"/>
    </source>
</evidence>
<sequence>MNVRNFIPRLFAILSLAVLLLGGMPAAERLTGIAAGAHAQQAPADAGKSDVWRAIRQGEQGYVSIPDKKAGVLIQSEGENWRAFRNGPLSTWGVWGMVGMLGLLALFFVVRGRIRIEHGKSGRLIERFNGLERFSHWLTAVSFIALGLTGLNILYGRYVLLPVIGPEAFSAISLAGKYVHNYISFAFMLGIVLILVLWIKDNIPSKLDLTWFAQGGGIFSKHKHPPAKKFNAGQKIIFWAVVLGGISVSLSGLALMFPFEFAFFGKTFAALNVFGFGLPENLTMMQEMQLSQLWHAVVALVLLVLIIAHIYIGTVGMEGAFDAMGSGMVDENWAKEHHSLWVEEVKEEERKARGAARGAPAPGDD</sequence>
<evidence type="ECO:0000313" key="16">
    <source>
        <dbReference type="EMBL" id="RKQ72623.1"/>
    </source>
</evidence>
<evidence type="ECO:0000256" key="14">
    <source>
        <dbReference type="SAM" id="Phobius"/>
    </source>
</evidence>
<comment type="cofactor">
    <cofactor evidence="1">
        <name>heme</name>
        <dbReference type="ChEBI" id="CHEBI:30413"/>
    </cofactor>
</comment>
<keyword evidence="12 14" id="KW-0472">Membrane</keyword>
<dbReference type="Pfam" id="PF01292">
    <property type="entry name" value="Ni_hydr_CYTB"/>
    <property type="match status" value="1"/>
</dbReference>
<evidence type="ECO:0000256" key="10">
    <source>
        <dbReference type="ARBA" id="ARBA00022989"/>
    </source>
</evidence>
<comment type="caution">
    <text evidence="16">The sequence shown here is derived from an EMBL/GenBank/DDBJ whole genome shotgun (WGS) entry which is preliminary data.</text>
</comment>
<feature type="compositionally biased region" description="Low complexity" evidence="13">
    <location>
        <begin position="355"/>
        <end position="365"/>
    </location>
</feature>
<protein>
    <submittedName>
        <fullName evidence="16">Formate dehydrogenase subunit gamma</fullName>
    </submittedName>
</protein>
<dbReference type="EMBL" id="RBIG01000001">
    <property type="protein sequence ID" value="RKQ72623.1"/>
    <property type="molecule type" value="Genomic_DNA"/>
</dbReference>